<keyword evidence="4" id="KW-1185">Reference proteome</keyword>
<organism evidence="3 4">
    <name type="scientific">Neohortaea acidophila</name>
    <dbReference type="NCBI Taxonomy" id="245834"/>
    <lineage>
        <taxon>Eukaryota</taxon>
        <taxon>Fungi</taxon>
        <taxon>Dikarya</taxon>
        <taxon>Ascomycota</taxon>
        <taxon>Pezizomycotina</taxon>
        <taxon>Dothideomycetes</taxon>
        <taxon>Dothideomycetidae</taxon>
        <taxon>Mycosphaerellales</taxon>
        <taxon>Teratosphaeriaceae</taxon>
        <taxon>Neohortaea</taxon>
    </lineage>
</organism>
<dbReference type="InterPro" id="IPR039535">
    <property type="entry name" value="ASST-like"/>
</dbReference>
<evidence type="ECO:0000313" key="4">
    <source>
        <dbReference type="Proteomes" id="UP000799767"/>
    </source>
</evidence>
<dbReference type="RefSeq" id="XP_033592947.1">
    <property type="nucleotide sequence ID" value="XM_033738037.1"/>
</dbReference>
<dbReference type="PANTHER" id="PTHR35340:SF8">
    <property type="entry name" value="ASST-DOMAIN-CONTAINING PROTEIN"/>
    <property type="match status" value="1"/>
</dbReference>
<dbReference type="EMBL" id="MU001632">
    <property type="protein sequence ID" value="KAF2486378.1"/>
    <property type="molecule type" value="Genomic_DNA"/>
</dbReference>
<dbReference type="GeneID" id="54479039"/>
<sequence length="641" mass="71372">MSPTSRLSLLALCATAALAQTPIAPVDKWSASGMEHFITRPELIAPRYKVNKIHPEAIAPGYWFVTPYYVTAQEQRKETLEYIPCQTGAHIFDGDGHLVWSGACQYENRNIFGFRPVEINGTQHLSMWLSRQFVGMPKERIPVKDQSESGVILNNQYEEIHRLILPHALDCHEFRPQPDGKTILHTWHERIDVDTTGSNLPHVVDGEKRKVLNGGFWETDLTTHEPVFAWSPLEHGLHLNESYDTTGSGWVGTDDHSDAWDYIHMNAVDKTTDGDYICSGRHTSAVYKVSKDDGHIIWRLGGKRSDFVMDADVPFFWQHHVAFLFDNATHTIISVFDNAGEDKGRNTSIPQMVSKAKLIVLDTAARPMTAKILRNFERPDGDRTPMGGSVYPLGDDPATANIFVNWVLPGYVSEYDSNDRLILEARFETDAVKGYRAFKSDFVGRPTEPPAFKVLPVGYGKDEAASAFYVSWNGATEVVDWTFYGADSASGPFYKLETVKKRGFETSWVMPGVVQYAYAEGVDKNGISLGRSAVESLVYHGAGGYKIAAPALEGIKQMASPVSGRPVSSERLTTITAQQVADSDSSVLPATDGLLNQQLYGFFIYCLALFGLICGARKIYTTMVWRKKGYSALPAFRVDDK</sequence>
<keyword evidence="1" id="KW-1133">Transmembrane helix</keyword>
<dbReference type="Pfam" id="PF14269">
    <property type="entry name" value="Arylsulfotran_2"/>
    <property type="match status" value="1"/>
</dbReference>
<keyword evidence="1" id="KW-0812">Transmembrane</keyword>
<dbReference type="AlphaFoldDB" id="A0A6A6Q1L5"/>
<proteinExistence type="predicted"/>
<accession>A0A6A6Q1L5</accession>
<name>A0A6A6Q1L5_9PEZI</name>
<dbReference type="InterPro" id="IPR053143">
    <property type="entry name" value="Arylsulfate_ST"/>
</dbReference>
<keyword evidence="1" id="KW-0472">Membrane</keyword>
<evidence type="ECO:0000313" key="3">
    <source>
        <dbReference type="EMBL" id="KAF2486378.1"/>
    </source>
</evidence>
<feature type="chain" id="PRO_5025497164" evidence="2">
    <location>
        <begin position="20"/>
        <end position="641"/>
    </location>
</feature>
<gene>
    <name evidence="3" type="ORF">BDY17DRAFT_343285</name>
</gene>
<dbReference type="PANTHER" id="PTHR35340">
    <property type="entry name" value="PQQ ENZYME REPEAT PROTEIN-RELATED"/>
    <property type="match status" value="1"/>
</dbReference>
<dbReference type="OrthoDB" id="5427350at2759"/>
<reference evidence="3" key="1">
    <citation type="journal article" date="2020" name="Stud. Mycol.">
        <title>101 Dothideomycetes genomes: a test case for predicting lifestyles and emergence of pathogens.</title>
        <authorList>
            <person name="Haridas S."/>
            <person name="Albert R."/>
            <person name="Binder M."/>
            <person name="Bloem J."/>
            <person name="Labutti K."/>
            <person name="Salamov A."/>
            <person name="Andreopoulos B."/>
            <person name="Baker S."/>
            <person name="Barry K."/>
            <person name="Bills G."/>
            <person name="Bluhm B."/>
            <person name="Cannon C."/>
            <person name="Castanera R."/>
            <person name="Culley D."/>
            <person name="Daum C."/>
            <person name="Ezra D."/>
            <person name="Gonzalez J."/>
            <person name="Henrissat B."/>
            <person name="Kuo A."/>
            <person name="Liang C."/>
            <person name="Lipzen A."/>
            <person name="Lutzoni F."/>
            <person name="Magnuson J."/>
            <person name="Mondo S."/>
            <person name="Nolan M."/>
            <person name="Ohm R."/>
            <person name="Pangilinan J."/>
            <person name="Park H.-J."/>
            <person name="Ramirez L."/>
            <person name="Alfaro M."/>
            <person name="Sun H."/>
            <person name="Tritt A."/>
            <person name="Yoshinaga Y."/>
            <person name="Zwiers L.-H."/>
            <person name="Turgeon B."/>
            <person name="Goodwin S."/>
            <person name="Spatafora J."/>
            <person name="Crous P."/>
            <person name="Grigoriev I."/>
        </authorList>
    </citation>
    <scope>NUCLEOTIDE SEQUENCE</scope>
    <source>
        <strain evidence="3">CBS 113389</strain>
    </source>
</reference>
<evidence type="ECO:0000256" key="2">
    <source>
        <dbReference type="SAM" id="SignalP"/>
    </source>
</evidence>
<dbReference type="Proteomes" id="UP000799767">
    <property type="component" value="Unassembled WGS sequence"/>
</dbReference>
<evidence type="ECO:0000256" key="1">
    <source>
        <dbReference type="SAM" id="Phobius"/>
    </source>
</evidence>
<protein>
    <submittedName>
        <fullName evidence="3">ASST-domain-containing protein</fullName>
    </submittedName>
</protein>
<feature type="signal peptide" evidence="2">
    <location>
        <begin position="1"/>
        <end position="19"/>
    </location>
</feature>
<keyword evidence="2" id="KW-0732">Signal</keyword>
<feature type="transmembrane region" description="Helical" evidence="1">
    <location>
        <begin position="599"/>
        <end position="620"/>
    </location>
</feature>